<sequence length="539" mass="60519">MADLEKLKNVRSRAQAAFTKRGNALTKPGLLEPLEILNEWKLFKADFTRVTDTGYEYAEALREVGDEESKTSAVLIDAKTAECEGRYLEVKTATQEIFWKRHAEQAFGTQTKTAESAIASAEEEEQDPLKAMKDRRLRNRGLDREVAELSDMLNDWKDLIPGTKALDLNTRYKSLKKRVLALEDKLEADEEEAQAQQKLDSGTKADIASDCREGDKSKAALDSLAIPGTAPNGKQRKPWGISLVHLVKPQRFSSLSKLCGIVAWTRRAAEAWLKVHQTPEFSKWEGDHATLSVEERRQAFHDLVLAAQSASQFSDSTLNRLVVHQDKKTGLLLCGGRIQSWTEDGAAVPLLPYNSWIATLLSREAHKNNHEGIAATLLRTRKKAWIVQGRKIVKKVVNDCIPCRKLRGKMCQQVMSDLPPERSQSFNPFEYSTLDLFGPFEIKDSVKRRTGKKVWGIVFCCMASRAVHVDLVDDQSSESFLQAYSRFVALRGHPRKLWSDKGTNFIGAKPALHDLHNHLAALKNSSIEDKAGRNGTEWA</sequence>
<comment type="caution">
    <text evidence="3">The sequence shown here is derived from an EMBL/GenBank/DDBJ whole genome shotgun (WGS) entry which is preliminary data.</text>
</comment>
<dbReference type="EMBL" id="JBHFQA010000015">
    <property type="protein sequence ID" value="KAL2087330.1"/>
    <property type="molecule type" value="Genomic_DNA"/>
</dbReference>
<dbReference type="InterPro" id="IPR012337">
    <property type="entry name" value="RNaseH-like_sf"/>
</dbReference>
<dbReference type="PANTHER" id="PTHR47331">
    <property type="entry name" value="PHD-TYPE DOMAIN-CONTAINING PROTEIN"/>
    <property type="match status" value="1"/>
</dbReference>
<dbReference type="Gene3D" id="3.30.420.10">
    <property type="entry name" value="Ribonuclease H-like superfamily/Ribonuclease H"/>
    <property type="match status" value="1"/>
</dbReference>
<proteinExistence type="predicted"/>
<protein>
    <recommendedName>
        <fullName evidence="2">Integrase zinc-binding domain-containing protein</fullName>
    </recommendedName>
</protein>
<dbReference type="AlphaFoldDB" id="A0ABD1JLT8"/>
<organism evidence="3 4">
    <name type="scientific">Coilia grayii</name>
    <name type="common">Gray's grenadier anchovy</name>
    <dbReference type="NCBI Taxonomy" id="363190"/>
    <lineage>
        <taxon>Eukaryota</taxon>
        <taxon>Metazoa</taxon>
        <taxon>Chordata</taxon>
        <taxon>Craniata</taxon>
        <taxon>Vertebrata</taxon>
        <taxon>Euteleostomi</taxon>
        <taxon>Actinopterygii</taxon>
        <taxon>Neopterygii</taxon>
        <taxon>Teleostei</taxon>
        <taxon>Clupei</taxon>
        <taxon>Clupeiformes</taxon>
        <taxon>Clupeoidei</taxon>
        <taxon>Engraulidae</taxon>
        <taxon>Coilinae</taxon>
        <taxon>Coilia</taxon>
    </lineage>
</organism>
<evidence type="ECO:0000313" key="3">
    <source>
        <dbReference type="EMBL" id="KAL2087330.1"/>
    </source>
</evidence>
<dbReference type="Pfam" id="PF17921">
    <property type="entry name" value="Integrase_H2C2"/>
    <property type="match status" value="1"/>
</dbReference>
<dbReference type="InterPro" id="IPR036397">
    <property type="entry name" value="RNaseH_sf"/>
</dbReference>
<feature type="domain" description="Integrase zinc-binding" evidence="2">
    <location>
        <begin position="361"/>
        <end position="405"/>
    </location>
</feature>
<evidence type="ECO:0000256" key="1">
    <source>
        <dbReference type="SAM" id="Coils"/>
    </source>
</evidence>
<reference evidence="3 4" key="1">
    <citation type="submission" date="2024-09" db="EMBL/GenBank/DDBJ databases">
        <title>A chromosome-level genome assembly of Gray's grenadier anchovy, Coilia grayii.</title>
        <authorList>
            <person name="Fu Z."/>
        </authorList>
    </citation>
    <scope>NUCLEOTIDE SEQUENCE [LARGE SCALE GENOMIC DNA]</scope>
    <source>
        <strain evidence="3">G4</strain>
        <tissue evidence="3">Muscle</tissue>
    </source>
</reference>
<name>A0ABD1JLT8_9TELE</name>
<dbReference type="InterPro" id="IPR041588">
    <property type="entry name" value="Integrase_H2C2"/>
</dbReference>
<accession>A0ABD1JLT8</accession>
<feature type="coiled-coil region" evidence="1">
    <location>
        <begin position="139"/>
        <end position="199"/>
    </location>
</feature>
<evidence type="ECO:0000313" key="4">
    <source>
        <dbReference type="Proteomes" id="UP001591681"/>
    </source>
</evidence>
<evidence type="ECO:0000259" key="2">
    <source>
        <dbReference type="Pfam" id="PF17921"/>
    </source>
</evidence>
<dbReference type="SUPFAM" id="SSF53098">
    <property type="entry name" value="Ribonuclease H-like"/>
    <property type="match status" value="1"/>
</dbReference>
<keyword evidence="1" id="KW-0175">Coiled coil</keyword>
<dbReference type="Proteomes" id="UP001591681">
    <property type="component" value="Unassembled WGS sequence"/>
</dbReference>
<keyword evidence="4" id="KW-1185">Reference proteome</keyword>
<gene>
    <name evidence="3" type="ORF">ACEWY4_018389</name>
</gene>